<accession>A0AAX6DWS8</accession>
<dbReference type="EMBL" id="JANAVB010041419">
    <property type="protein sequence ID" value="KAJ6796240.1"/>
    <property type="molecule type" value="Genomic_DNA"/>
</dbReference>
<reference evidence="2" key="2">
    <citation type="submission" date="2023-04" db="EMBL/GenBank/DDBJ databases">
        <authorList>
            <person name="Bruccoleri R.E."/>
            <person name="Oakeley E.J."/>
            <person name="Faust A.-M."/>
            <person name="Dessus-Babus S."/>
            <person name="Altorfer M."/>
            <person name="Burckhardt D."/>
            <person name="Oertli M."/>
            <person name="Naumann U."/>
            <person name="Petersen F."/>
            <person name="Wong J."/>
        </authorList>
    </citation>
    <scope>NUCLEOTIDE SEQUENCE</scope>
    <source>
        <strain evidence="2">GSM-AAB239-AS_SAM_17_03QT</strain>
        <tissue evidence="2">Leaf</tissue>
    </source>
</reference>
<organism evidence="2 3">
    <name type="scientific">Iris pallida</name>
    <name type="common">Sweet iris</name>
    <dbReference type="NCBI Taxonomy" id="29817"/>
    <lineage>
        <taxon>Eukaryota</taxon>
        <taxon>Viridiplantae</taxon>
        <taxon>Streptophyta</taxon>
        <taxon>Embryophyta</taxon>
        <taxon>Tracheophyta</taxon>
        <taxon>Spermatophyta</taxon>
        <taxon>Magnoliopsida</taxon>
        <taxon>Liliopsida</taxon>
        <taxon>Asparagales</taxon>
        <taxon>Iridaceae</taxon>
        <taxon>Iridoideae</taxon>
        <taxon>Irideae</taxon>
        <taxon>Iris</taxon>
    </lineage>
</organism>
<dbReference type="AlphaFoldDB" id="A0AAX6DWS8"/>
<feature type="compositionally biased region" description="Basic and acidic residues" evidence="1">
    <location>
        <begin position="1"/>
        <end position="16"/>
    </location>
</feature>
<feature type="region of interest" description="Disordered" evidence="1">
    <location>
        <begin position="1"/>
        <end position="47"/>
    </location>
</feature>
<keyword evidence="3" id="KW-1185">Reference proteome</keyword>
<sequence>MLTSKHGGDVDPDDKTLLASAPLERLRSGGGSDLETPRQSRRLRLQGGALRRLESRGRLVLRRTALGSRSAFKRRRSGFYKAVLATPALSVEARVPRRWPGF</sequence>
<proteinExistence type="predicted"/>
<gene>
    <name evidence="2" type="ORF">M6B38_222620</name>
</gene>
<comment type="caution">
    <text evidence="2">The sequence shown here is derived from an EMBL/GenBank/DDBJ whole genome shotgun (WGS) entry which is preliminary data.</text>
</comment>
<protein>
    <submittedName>
        <fullName evidence="2">Uncharacterized protein</fullName>
    </submittedName>
</protein>
<dbReference type="Proteomes" id="UP001140949">
    <property type="component" value="Unassembled WGS sequence"/>
</dbReference>
<evidence type="ECO:0000256" key="1">
    <source>
        <dbReference type="SAM" id="MobiDB-lite"/>
    </source>
</evidence>
<evidence type="ECO:0000313" key="3">
    <source>
        <dbReference type="Proteomes" id="UP001140949"/>
    </source>
</evidence>
<evidence type="ECO:0000313" key="2">
    <source>
        <dbReference type="EMBL" id="KAJ6796240.1"/>
    </source>
</evidence>
<reference evidence="2" key="1">
    <citation type="journal article" date="2023" name="GigaByte">
        <title>Genome assembly of the bearded iris, Iris pallida Lam.</title>
        <authorList>
            <person name="Bruccoleri R.E."/>
            <person name="Oakeley E.J."/>
            <person name="Faust A.M.E."/>
            <person name="Altorfer M."/>
            <person name="Dessus-Babus S."/>
            <person name="Burckhardt D."/>
            <person name="Oertli M."/>
            <person name="Naumann U."/>
            <person name="Petersen F."/>
            <person name="Wong J."/>
        </authorList>
    </citation>
    <scope>NUCLEOTIDE SEQUENCE</scope>
    <source>
        <strain evidence="2">GSM-AAB239-AS_SAM_17_03QT</strain>
    </source>
</reference>
<name>A0AAX6DWS8_IRIPA</name>